<comment type="caution">
    <text evidence="1">The sequence shown here is derived from an EMBL/GenBank/DDBJ whole genome shotgun (WGS) entry which is preliminary data.</text>
</comment>
<keyword evidence="2" id="KW-1185">Reference proteome</keyword>
<dbReference type="RefSeq" id="WP_123134105.1">
    <property type="nucleotide sequence ID" value="NZ_RJJE01000017.1"/>
</dbReference>
<dbReference type="AlphaFoldDB" id="A0A3M9MR09"/>
<name>A0A3M9MR09_9BACT</name>
<sequence length="143" mass="16238">METARIEFTDQTNQKIFINAERETENNSTTITLNVEFQPAVAQNRKVGFGEWLAAQLIKKVGEIGKEVTEEVRPEDPETYLMYGYVAAKTNFMGLSPRQAIQEFIELRGLDNSIQNMASFLGAWALFEASQKGKKLLLQDIFK</sequence>
<evidence type="ECO:0000313" key="2">
    <source>
        <dbReference type="Proteomes" id="UP000271010"/>
    </source>
</evidence>
<proteinExistence type="predicted"/>
<dbReference type="EMBL" id="RJJE01000017">
    <property type="protein sequence ID" value="RNI27637.1"/>
    <property type="molecule type" value="Genomic_DNA"/>
</dbReference>
<reference evidence="1 2" key="1">
    <citation type="submission" date="2018-11" db="EMBL/GenBank/DDBJ databases">
        <title>Rufibacter latericius sp. nov., isolated from water in Baiyang Lake.</title>
        <authorList>
            <person name="Yang Y."/>
        </authorList>
    </citation>
    <scope>NUCLEOTIDE SEQUENCE [LARGE SCALE GENOMIC DNA]</scope>
    <source>
        <strain evidence="1 2">MCC P1</strain>
    </source>
</reference>
<organism evidence="1 2">
    <name type="scientific">Rufibacter immobilis</name>
    <dbReference type="NCBI Taxonomy" id="1348778"/>
    <lineage>
        <taxon>Bacteria</taxon>
        <taxon>Pseudomonadati</taxon>
        <taxon>Bacteroidota</taxon>
        <taxon>Cytophagia</taxon>
        <taxon>Cytophagales</taxon>
        <taxon>Hymenobacteraceae</taxon>
        <taxon>Rufibacter</taxon>
    </lineage>
</organism>
<accession>A0A3M9MR09</accession>
<protein>
    <submittedName>
        <fullName evidence="1">Uncharacterized protein</fullName>
    </submittedName>
</protein>
<dbReference type="Proteomes" id="UP000271010">
    <property type="component" value="Unassembled WGS sequence"/>
</dbReference>
<gene>
    <name evidence="1" type="ORF">EFA69_16090</name>
</gene>
<evidence type="ECO:0000313" key="1">
    <source>
        <dbReference type="EMBL" id="RNI27637.1"/>
    </source>
</evidence>